<gene>
    <name evidence="1" type="ORF">FSB_LOCUS61546</name>
</gene>
<dbReference type="EMBL" id="OIVN01006466">
    <property type="protein sequence ID" value="SPD33664.1"/>
    <property type="molecule type" value="Genomic_DNA"/>
</dbReference>
<dbReference type="AlphaFoldDB" id="A0A2N9JAM4"/>
<reference evidence="1" key="1">
    <citation type="submission" date="2018-02" db="EMBL/GenBank/DDBJ databases">
        <authorList>
            <person name="Cohen D.B."/>
            <person name="Kent A.D."/>
        </authorList>
    </citation>
    <scope>NUCLEOTIDE SEQUENCE</scope>
</reference>
<sequence>MEDSSLDEQPRHLDLIDLVWKIMEDEGELELFFAIAWNIWHARNQRRMGEQEKPLQQIRARMECWSHGFKVKA</sequence>
<name>A0A2N9JAM4_FAGSY</name>
<organism evidence="1">
    <name type="scientific">Fagus sylvatica</name>
    <name type="common">Beechnut</name>
    <dbReference type="NCBI Taxonomy" id="28930"/>
    <lineage>
        <taxon>Eukaryota</taxon>
        <taxon>Viridiplantae</taxon>
        <taxon>Streptophyta</taxon>
        <taxon>Embryophyta</taxon>
        <taxon>Tracheophyta</taxon>
        <taxon>Spermatophyta</taxon>
        <taxon>Magnoliopsida</taxon>
        <taxon>eudicotyledons</taxon>
        <taxon>Gunneridae</taxon>
        <taxon>Pentapetalae</taxon>
        <taxon>rosids</taxon>
        <taxon>fabids</taxon>
        <taxon>Fagales</taxon>
        <taxon>Fagaceae</taxon>
        <taxon>Fagus</taxon>
    </lineage>
</organism>
<proteinExistence type="predicted"/>
<accession>A0A2N9JAM4</accession>
<evidence type="ECO:0000313" key="1">
    <source>
        <dbReference type="EMBL" id="SPD33664.1"/>
    </source>
</evidence>
<protein>
    <submittedName>
        <fullName evidence="1">Uncharacterized protein</fullName>
    </submittedName>
</protein>